<dbReference type="Pfam" id="PF08152">
    <property type="entry name" value="GUCT"/>
    <property type="match status" value="1"/>
</dbReference>
<dbReference type="Pfam" id="PF00270">
    <property type="entry name" value="DEAD"/>
    <property type="match status" value="1"/>
</dbReference>
<dbReference type="InterPro" id="IPR014001">
    <property type="entry name" value="Helicase_ATP-bd"/>
</dbReference>
<dbReference type="GO" id="GO:0005524">
    <property type="term" value="F:ATP binding"/>
    <property type="evidence" value="ECO:0007669"/>
    <property type="project" value="UniProtKB-KW"/>
</dbReference>
<gene>
    <name evidence="11" type="ORF">WJX84_009545</name>
</gene>
<dbReference type="Proteomes" id="UP001485043">
    <property type="component" value="Unassembled WGS sequence"/>
</dbReference>
<keyword evidence="6" id="KW-0067">ATP-binding</keyword>
<reference evidence="11 12" key="1">
    <citation type="journal article" date="2024" name="Nat. Commun.">
        <title>Phylogenomics reveals the evolutionary origins of lichenization in chlorophyte algae.</title>
        <authorList>
            <person name="Puginier C."/>
            <person name="Libourel C."/>
            <person name="Otte J."/>
            <person name="Skaloud P."/>
            <person name="Haon M."/>
            <person name="Grisel S."/>
            <person name="Petersen M."/>
            <person name="Berrin J.G."/>
            <person name="Delaux P.M."/>
            <person name="Dal Grande F."/>
            <person name="Keller J."/>
        </authorList>
    </citation>
    <scope>NUCLEOTIDE SEQUENCE [LARGE SCALE GENOMIC DNA]</scope>
    <source>
        <strain evidence="11 12">SAG 2523</strain>
    </source>
</reference>
<dbReference type="Gene3D" id="3.30.70.2280">
    <property type="match status" value="1"/>
</dbReference>
<keyword evidence="5" id="KW-0347">Helicase</keyword>
<evidence type="ECO:0000313" key="11">
    <source>
        <dbReference type="EMBL" id="KAK9857176.1"/>
    </source>
</evidence>
<dbReference type="EC" id="3.6.4.13" evidence="2"/>
<comment type="caution">
    <text evidence="11">The sequence shown here is derived from an EMBL/GenBank/DDBJ whole genome shotgun (WGS) entry which is preliminary data.</text>
</comment>
<dbReference type="GO" id="GO:0003724">
    <property type="term" value="F:RNA helicase activity"/>
    <property type="evidence" value="ECO:0007669"/>
    <property type="project" value="UniProtKB-EC"/>
</dbReference>
<dbReference type="AlphaFoldDB" id="A0AAW1SUP4"/>
<dbReference type="InterPro" id="IPR012562">
    <property type="entry name" value="GUCT"/>
</dbReference>
<dbReference type="InterPro" id="IPR059027">
    <property type="entry name" value="DD_DDX21-DDX50"/>
</dbReference>
<protein>
    <recommendedName>
        <fullName evidence="2">RNA helicase</fullName>
        <ecNumber evidence="2">3.6.4.13</ecNumber>
    </recommendedName>
</protein>
<dbReference type="SMART" id="SM00487">
    <property type="entry name" value="DEXDc"/>
    <property type="match status" value="1"/>
</dbReference>
<dbReference type="PROSITE" id="PS51192">
    <property type="entry name" value="HELICASE_ATP_BIND_1"/>
    <property type="match status" value="1"/>
</dbReference>
<keyword evidence="3" id="KW-0547">Nucleotide-binding</keyword>
<evidence type="ECO:0000259" key="10">
    <source>
        <dbReference type="PROSITE" id="PS51194"/>
    </source>
</evidence>
<keyword evidence="4" id="KW-0378">Hydrolase</keyword>
<evidence type="ECO:0000256" key="5">
    <source>
        <dbReference type="ARBA" id="ARBA00022806"/>
    </source>
</evidence>
<evidence type="ECO:0000256" key="7">
    <source>
        <dbReference type="ARBA" id="ARBA00022884"/>
    </source>
</evidence>
<dbReference type="SUPFAM" id="SSF52540">
    <property type="entry name" value="P-loop containing nucleoside triphosphate hydrolases"/>
    <property type="match status" value="1"/>
</dbReference>
<dbReference type="EMBL" id="JALJOV010000986">
    <property type="protein sequence ID" value="KAK9857176.1"/>
    <property type="molecule type" value="Genomic_DNA"/>
</dbReference>
<dbReference type="InterPro" id="IPR035979">
    <property type="entry name" value="RBD_domain_sf"/>
</dbReference>
<evidence type="ECO:0000256" key="8">
    <source>
        <dbReference type="SAM" id="MobiDB-lite"/>
    </source>
</evidence>
<evidence type="ECO:0000259" key="9">
    <source>
        <dbReference type="PROSITE" id="PS51192"/>
    </source>
</evidence>
<dbReference type="GO" id="GO:0003723">
    <property type="term" value="F:RNA binding"/>
    <property type="evidence" value="ECO:0007669"/>
    <property type="project" value="UniProtKB-KW"/>
</dbReference>
<dbReference type="PANTHER" id="PTHR47963:SF8">
    <property type="entry name" value="ATP-DEPENDENT RNA HELICASE DEAD"/>
    <property type="match status" value="1"/>
</dbReference>
<dbReference type="InterPro" id="IPR001650">
    <property type="entry name" value="Helicase_C-like"/>
</dbReference>
<evidence type="ECO:0000256" key="4">
    <source>
        <dbReference type="ARBA" id="ARBA00022801"/>
    </source>
</evidence>
<organism evidence="11 12">
    <name type="scientific">Apatococcus fuscideae</name>
    <dbReference type="NCBI Taxonomy" id="2026836"/>
    <lineage>
        <taxon>Eukaryota</taxon>
        <taxon>Viridiplantae</taxon>
        <taxon>Chlorophyta</taxon>
        <taxon>core chlorophytes</taxon>
        <taxon>Trebouxiophyceae</taxon>
        <taxon>Chlorellales</taxon>
        <taxon>Chlorellaceae</taxon>
        <taxon>Apatococcus</taxon>
    </lineage>
</organism>
<dbReference type="InterPro" id="IPR050547">
    <property type="entry name" value="DEAD_box_RNA_helicases"/>
</dbReference>
<dbReference type="SUPFAM" id="SSF54928">
    <property type="entry name" value="RNA-binding domain, RBD"/>
    <property type="match status" value="1"/>
</dbReference>
<dbReference type="GO" id="GO:0016787">
    <property type="term" value="F:hydrolase activity"/>
    <property type="evidence" value="ECO:0007669"/>
    <property type="project" value="UniProtKB-KW"/>
</dbReference>
<dbReference type="PROSITE" id="PS51194">
    <property type="entry name" value="HELICASE_CTER"/>
    <property type="match status" value="1"/>
</dbReference>
<proteinExistence type="inferred from homology"/>
<evidence type="ECO:0000256" key="2">
    <source>
        <dbReference type="ARBA" id="ARBA00012552"/>
    </source>
</evidence>
<feature type="region of interest" description="Disordered" evidence="8">
    <location>
        <begin position="15"/>
        <end position="111"/>
    </location>
</feature>
<keyword evidence="12" id="KW-1185">Reference proteome</keyword>
<name>A0AAW1SUP4_9CHLO</name>
<dbReference type="PANTHER" id="PTHR47963">
    <property type="entry name" value="DEAD-BOX ATP-DEPENDENT RNA HELICASE 47, MITOCHONDRIAL"/>
    <property type="match status" value="1"/>
</dbReference>
<keyword evidence="7" id="KW-0694">RNA-binding</keyword>
<dbReference type="CDD" id="cd00268">
    <property type="entry name" value="DEADc"/>
    <property type="match status" value="1"/>
</dbReference>
<feature type="domain" description="Helicase C-terminal" evidence="10">
    <location>
        <begin position="358"/>
        <end position="500"/>
    </location>
</feature>
<dbReference type="InterPro" id="IPR011545">
    <property type="entry name" value="DEAD/DEAH_box_helicase_dom"/>
</dbReference>
<dbReference type="CDD" id="cd12937">
    <property type="entry name" value="GUCT_RH7_like"/>
    <property type="match status" value="1"/>
</dbReference>
<feature type="domain" description="Helicase ATP-binding" evidence="9">
    <location>
        <begin position="146"/>
        <end position="325"/>
    </location>
</feature>
<accession>A0AAW1SUP4</accession>
<dbReference type="CDD" id="cd18787">
    <property type="entry name" value="SF2_C_DEAD"/>
    <property type="match status" value="1"/>
</dbReference>
<evidence type="ECO:0000256" key="1">
    <source>
        <dbReference type="ARBA" id="ARBA00006517"/>
    </source>
</evidence>
<dbReference type="InterPro" id="IPR044742">
    <property type="entry name" value="DEAD/DEAH_RhlB"/>
</dbReference>
<comment type="similarity">
    <text evidence="1">Belongs to the DEAD box helicase family. DDX21/DDX50 subfamily.</text>
</comment>
<dbReference type="SMART" id="SM00490">
    <property type="entry name" value="HELICc"/>
    <property type="match status" value="1"/>
</dbReference>
<evidence type="ECO:0000256" key="6">
    <source>
        <dbReference type="ARBA" id="ARBA00022840"/>
    </source>
</evidence>
<sequence length="712" mass="76277">MAKLTIPEDEVAMVPGAEVKKKKRKATASTESPAIVDGKPKKSKKKVVEADPALANGQASATPLKKKKQKVANGVSETANGHAGESTPTPKSKKQKVCEEPAAEANGTAAADEPVKLDKYRLSEPVKSQLRKKGILDLFPIQSQTLHSALDGYDTVGRARTGQGKTLAFVLPLVEILAKEDGPGAKKHGRSPRVIVLAPTRELAKQVHSDFDYIGQAFNLSTLSVYGGAPYGPQENALRKGVDVVVGTPGRVKDHLERGRLDLSNLKARVLDECDEMLNMGFVDDVELILNHGGAGNVQTLLFSATLPSWVKDITRRFLRPDHKTVDLVGDQKMKASNSVQHMILPCHWTQRGQVVSDLVRCYGAAGRTIVFTETKRDANELSTSLGEKVRAQALHGDIPQNQREVTLAGFRAGTFEVLVATDVAARGLDISGVDLVVQSEPSKDPETYIHRSGRTGRANGTGVSITLVDRRKEGLIPFIEKRAGLKFERIGAPQPKDIVRVAGEKAVEALARYDRNVIGMFKAAAAKLVQEVGSAEDAVAMALAKITGLSGLKARSLLTAHEDYTTLLFRNDGQIFKPGFVFNHLRQCLPEDQVEAVRRMTLTLDGTGAVFDVPSETVEDYLKHSAKIESDPAKQQYPIISQPSDLPDIKENAASAARSSGGYGGDSWSSPGGGGRSFGGGSRGRGSFGGGGRSFGGGRGGSRGRGGRSRY</sequence>
<dbReference type="Pfam" id="PF00271">
    <property type="entry name" value="Helicase_C"/>
    <property type="match status" value="1"/>
</dbReference>
<evidence type="ECO:0000256" key="3">
    <source>
        <dbReference type="ARBA" id="ARBA00022741"/>
    </source>
</evidence>
<feature type="compositionally biased region" description="Gly residues" evidence="8">
    <location>
        <begin position="662"/>
        <end position="705"/>
    </location>
</feature>
<dbReference type="Gene3D" id="3.40.50.300">
    <property type="entry name" value="P-loop containing nucleotide triphosphate hydrolases"/>
    <property type="match status" value="2"/>
</dbReference>
<dbReference type="InterPro" id="IPR027417">
    <property type="entry name" value="P-loop_NTPase"/>
</dbReference>
<evidence type="ECO:0000313" key="12">
    <source>
        <dbReference type="Proteomes" id="UP001485043"/>
    </source>
</evidence>
<dbReference type="Pfam" id="PF26142">
    <property type="entry name" value="DD_DDX21-DDX50"/>
    <property type="match status" value="1"/>
</dbReference>
<feature type="region of interest" description="Disordered" evidence="8">
    <location>
        <begin position="653"/>
        <end position="712"/>
    </location>
</feature>